<keyword evidence="2" id="KW-0325">Glycoprotein</keyword>
<feature type="chain" id="PRO_5044781734" description="Phytocyanin domain-containing protein" evidence="3">
    <location>
        <begin position="25"/>
        <end position="125"/>
    </location>
</feature>
<keyword evidence="6" id="KW-1185">Reference proteome</keyword>
<dbReference type="FunFam" id="2.60.40.420:FF:000003">
    <property type="entry name" value="Blue copper"/>
    <property type="match status" value="1"/>
</dbReference>
<evidence type="ECO:0000313" key="6">
    <source>
        <dbReference type="Proteomes" id="UP001633002"/>
    </source>
</evidence>
<organism evidence="5 6">
    <name type="scientific">Riccia sorocarpa</name>
    <dbReference type="NCBI Taxonomy" id="122646"/>
    <lineage>
        <taxon>Eukaryota</taxon>
        <taxon>Viridiplantae</taxon>
        <taxon>Streptophyta</taxon>
        <taxon>Embryophyta</taxon>
        <taxon>Marchantiophyta</taxon>
        <taxon>Marchantiopsida</taxon>
        <taxon>Marchantiidae</taxon>
        <taxon>Marchantiales</taxon>
        <taxon>Ricciaceae</taxon>
        <taxon>Riccia</taxon>
    </lineage>
</organism>
<feature type="signal peptide" evidence="3">
    <location>
        <begin position="1"/>
        <end position="24"/>
    </location>
</feature>
<evidence type="ECO:0000259" key="4">
    <source>
        <dbReference type="PROSITE" id="PS51485"/>
    </source>
</evidence>
<keyword evidence="1" id="KW-0479">Metal-binding</keyword>
<dbReference type="InterPro" id="IPR003245">
    <property type="entry name" value="Phytocyanin_dom"/>
</dbReference>
<keyword evidence="3" id="KW-0732">Signal</keyword>
<gene>
    <name evidence="5" type="ORF">R1sor_018945</name>
</gene>
<evidence type="ECO:0000256" key="1">
    <source>
        <dbReference type="ARBA" id="ARBA00022723"/>
    </source>
</evidence>
<dbReference type="InterPro" id="IPR008972">
    <property type="entry name" value="Cupredoxin"/>
</dbReference>
<dbReference type="CDD" id="cd04216">
    <property type="entry name" value="Phytocyanin"/>
    <property type="match status" value="1"/>
</dbReference>
<accession>A0ABD3IB90</accession>
<protein>
    <recommendedName>
        <fullName evidence="4">Phytocyanin domain-containing protein</fullName>
    </recommendedName>
</protein>
<sequence length="125" mass="13752">MSAVVSKGLVLVFCVLLVAQSAAAASNIVVGGSRGWTLGLDYKTWSSKTRVRPYDNLVFKYNPSLHDVLVVSKNDFYACNNKRPFARFKTGTDFVKFTSPGTYYVICGVAGHCKAGMRFVVNAKW</sequence>
<dbReference type="Pfam" id="PF02298">
    <property type="entry name" value="Cu_bind_like"/>
    <property type="match status" value="1"/>
</dbReference>
<dbReference type="SUPFAM" id="SSF49503">
    <property type="entry name" value="Cupredoxins"/>
    <property type="match status" value="1"/>
</dbReference>
<dbReference type="PANTHER" id="PTHR33021:SF350">
    <property type="entry name" value="UCLACYANIN-2"/>
    <property type="match status" value="1"/>
</dbReference>
<proteinExistence type="predicted"/>
<comment type="caution">
    <text evidence="5">The sequence shown here is derived from an EMBL/GenBank/DDBJ whole genome shotgun (WGS) entry which is preliminary data.</text>
</comment>
<dbReference type="Proteomes" id="UP001633002">
    <property type="component" value="Unassembled WGS sequence"/>
</dbReference>
<evidence type="ECO:0000313" key="5">
    <source>
        <dbReference type="EMBL" id="KAL3700923.1"/>
    </source>
</evidence>
<name>A0ABD3IB90_9MARC</name>
<dbReference type="GO" id="GO:0046872">
    <property type="term" value="F:metal ion binding"/>
    <property type="evidence" value="ECO:0007669"/>
    <property type="project" value="UniProtKB-KW"/>
</dbReference>
<dbReference type="PROSITE" id="PS51485">
    <property type="entry name" value="PHYTOCYANIN"/>
    <property type="match status" value="1"/>
</dbReference>
<feature type="domain" description="Phytocyanin" evidence="4">
    <location>
        <begin position="26"/>
        <end position="125"/>
    </location>
</feature>
<dbReference type="PANTHER" id="PTHR33021">
    <property type="entry name" value="BLUE COPPER PROTEIN"/>
    <property type="match status" value="1"/>
</dbReference>
<dbReference type="AlphaFoldDB" id="A0ABD3IB90"/>
<dbReference type="InterPro" id="IPR039391">
    <property type="entry name" value="Phytocyanin-like"/>
</dbReference>
<evidence type="ECO:0000256" key="2">
    <source>
        <dbReference type="ARBA" id="ARBA00023180"/>
    </source>
</evidence>
<dbReference type="EMBL" id="JBJQOH010000001">
    <property type="protein sequence ID" value="KAL3700923.1"/>
    <property type="molecule type" value="Genomic_DNA"/>
</dbReference>
<evidence type="ECO:0000256" key="3">
    <source>
        <dbReference type="SAM" id="SignalP"/>
    </source>
</evidence>
<dbReference type="Gene3D" id="2.60.40.420">
    <property type="entry name" value="Cupredoxins - blue copper proteins"/>
    <property type="match status" value="1"/>
</dbReference>
<reference evidence="5 6" key="1">
    <citation type="submission" date="2024-09" db="EMBL/GenBank/DDBJ databases">
        <title>Chromosome-scale assembly of Riccia sorocarpa.</title>
        <authorList>
            <person name="Paukszto L."/>
        </authorList>
    </citation>
    <scope>NUCLEOTIDE SEQUENCE [LARGE SCALE GENOMIC DNA]</scope>
    <source>
        <strain evidence="5">LP-2024</strain>
        <tissue evidence="5">Aerial parts of the thallus</tissue>
    </source>
</reference>